<protein>
    <submittedName>
        <fullName evidence="2">Replicative dna helicase</fullName>
    </submittedName>
</protein>
<dbReference type="PROSITE" id="PS51199">
    <property type="entry name" value="SF4_HELICASE"/>
    <property type="match status" value="1"/>
</dbReference>
<organism evidence="2 3">
    <name type="scientific">Secundilactobacillus similis DSM 23365 = JCM 2765</name>
    <dbReference type="NCBI Taxonomy" id="1423804"/>
    <lineage>
        <taxon>Bacteria</taxon>
        <taxon>Bacillati</taxon>
        <taxon>Bacillota</taxon>
        <taxon>Bacilli</taxon>
        <taxon>Lactobacillales</taxon>
        <taxon>Lactobacillaceae</taxon>
        <taxon>Secundilactobacillus</taxon>
    </lineage>
</organism>
<dbReference type="InterPro" id="IPR027417">
    <property type="entry name" value="P-loop_NTPase"/>
</dbReference>
<keyword evidence="2" id="KW-0378">Hydrolase</keyword>
<dbReference type="Pfam" id="PF03796">
    <property type="entry name" value="DnaB_C"/>
    <property type="match status" value="1"/>
</dbReference>
<dbReference type="GO" id="GO:0006260">
    <property type="term" value="P:DNA replication"/>
    <property type="evidence" value="ECO:0007669"/>
    <property type="project" value="InterPro"/>
</dbReference>
<dbReference type="STRING" id="1423804.FD14_GL001419"/>
<keyword evidence="2" id="KW-0347">Helicase</keyword>
<evidence type="ECO:0000313" key="2">
    <source>
        <dbReference type="EMBL" id="KRN20632.1"/>
    </source>
</evidence>
<gene>
    <name evidence="2" type="ORF">FD14_GL001419</name>
</gene>
<feature type="domain" description="SF4 helicase" evidence="1">
    <location>
        <begin position="149"/>
        <end position="413"/>
    </location>
</feature>
<dbReference type="GO" id="GO:0005829">
    <property type="term" value="C:cytosol"/>
    <property type="evidence" value="ECO:0007669"/>
    <property type="project" value="TreeGrafter"/>
</dbReference>
<dbReference type="Gene3D" id="3.40.50.300">
    <property type="entry name" value="P-loop containing nucleotide triphosphate hydrolases"/>
    <property type="match status" value="1"/>
</dbReference>
<dbReference type="PANTHER" id="PTHR30153:SF2">
    <property type="entry name" value="REPLICATIVE DNA HELICASE"/>
    <property type="match status" value="1"/>
</dbReference>
<dbReference type="SUPFAM" id="SSF52540">
    <property type="entry name" value="P-loop containing nucleoside triphosphate hydrolases"/>
    <property type="match status" value="1"/>
</dbReference>
<keyword evidence="3" id="KW-1185">Reference proteome</keyword>
<evidence type="ECO:0000313" key="3">
    <source>
        <dbReference type="Proteomes" id="UP000051442"/>
    </source>
</evidence>
<keyword evidence="2" id="KW-0067">ATP-binding</keyword>
<reference evidence="2 3" key="1">
    <citation type="journal article" date="2015" name="Genome Announc.">
        <title>Expanding the biotechnology potential of lactobacilli through comparative genomics of 213 strains and associated genera.</title>
        <authorList>
            <person name="Sun Z."/>
            <person name="Harris H.M."/>
            <person name="McCann A."/>
            <person name="Guo C."/>
            <person name="Argimon S."/>
            <person name="Zhang W."/>
            <person name="Yang X."/>
            <person name="Jeffery I.B."/>
            <person name="Cooney J.C."/>
            <person name="Kagawa T.F."/>
            <person name="Liu W."/>
            <person name="Song Y."/>
            <person name="Salvetti E."/>
            <person name="Wrobel A."/>
            <person name="Rasinkangas P."/>
            <person name="Parkhill J."/>
            <person name="Rea M.C."/>
            <person name="O'Sullivan O."/>
            <person name="Ritari J."/>
            <person name="Douillard F.P."/>
            <person name="Paul Ross R."/>
            <person name="Yang R."/>
            <person name="Briner A.E."/>
            <person name="Felis G.E."/>
            <person name="de Vos W.M."/>
            <person name="Barrangou R."/>
            <person name="Klaenhammer T.R."/>
            <person name="Caufield P.W."/>
            <person name="Cui Y."/>
            <person name="Zhang H."/>
            <person name="O'Toole P.W."/>
        </authorList>
    </citation>
    <scope>NUCLEOTIDE SEQUENCE [LARGE SCALE GENOMIC DNA]</scope>
    <source>
        <strain evidence="2 3">DSM 23365</strain>
    </source>
</reference>
<dbReference type="PATRIC" id="fig|1423804.4.peg.1535"/>
<keyword evidence="2" id="KW-0547">Nucleotide-binding</keyword>
<dbReference type="EMBL" id="AYZM01000131">
    <property type="protein sequence ID" value="KRN20632.1"/>
    <property type="molecule type" value="Genomic_DNA"/>
</dbReference>
<dbReference type="Gene3D" id="1.10.860.10">
    <property type="entry name" value="DNAb Helicase, Chain A"/>
    <property type="match status" value="1"/>
</dbReference>
<dbReference type="OrthoDB" id="9773982at2"/>
<dbReference type="GO" id="GO:0005524">
    <property type="term" value="F:ATP binding"/>
    <property type="evidence" value="ECO:0007669"/>
    <property type="project" value="InterPro"/>
</dbReference>
<evidence type="ECO:0000259" key="1">
    <source>
        <dbReference type="PROSITE" id="PS51199"/>
    </source>
</evidence>
<dbReference type="AlphaFoldDB" id="A0A0R2EVZ4"/>
<comment type="caution">
    <text evidence="2">The sequence shown here is derived from an EMBL/GenBank/DDBJ whole genome shotgun (WGS) entry which is preliminary data.</text>
</comment>
<dbReference type="PANTHER" id="PTHR30153">
    <property type="entry name" value="REPLICATIVE DNA HELICASE DNAB"/>
    <property type="match status" value="1"/>
</dbReference>
<name>A0A0R2EVZ4_9LACO</name>
<dbReference type="RefSeq" id="WP_054734426.1">
    <property type="nucleotide sequence ID" value="NZ_AYZM01000131.1"/>
</dbReference>
<accession>A0A0R2EVZ4</accession>
<dbReference type="InterPro" id="IPR016136">
    <property type="entry name" value="DNA_helicase_N/primase_C"/>
</dbReference>
<dbReference type="InterPro" id="IPR007694">
    <property type="entry name" value="DNA_helicase_DnaB-like_C"/>
</dbReference>
<sequence>MSAERDLISVLLNRPGNKFIIDVNPDWFADVNLRWTFEAISGLDNDHVNTLNVFGRIKQKHPKTSLQLTDLNSIAGQFVTDAGVDQLAINLHRSYLSRTLHEQMAQYQRIDTDDYLQAVRETMGLLDRLQVVSDDGSLGGAFDELADGMEHNRPVGIRSLPKFDKMLGGGLYGGMLLTIGARPGIGKTAYCLNLAYEIVHNDPEVEVDYFTLEMPKREIANRLVSVDTGISTEELKKPYYLSPTKKMAVKASMNTYRKYCIRVFDKVPNLATVLSTIRRNASKKPRNKYVAMVDYIGLIKVPGDLQPYAKIGEVTRELKIIANECNIPIVELSQLNRGIESRVDKRPMLSDLRESGSVEQDSNVVGFLYKPDEKQAPQIERLVIAKNRDGVTGDIPLYFNGAGMKFQEINEDV</sequence>
<dbReference type="Proteomes" id="UP000051442">
    <property type="component" value="Unassembled WGS sequence"/>
</dbReference>
<proteinExistence type="predicted"/>
<dbReference type="GO" id="GO:0003678">
    <property type="term" value="F:DNA helicase activity"/>
    <property type="evidence" value="ECO:0007669"/>
    <property type="project" value="InterPro"/>
</dbReference>